<gene>
    <name evidence="7" type="ORF">GCM10009639_33370</name>
</gene>
<evidence type="ECO:0008006" key="9">
    <source>
        <dbReference type="Google" id="ProtNLM"/>
    </source>
</evidence>
<proteinExistence type="inferred from homology"/>
<organism evidence="7 8">
    <name type="scientific">Kitasatospora putterlickiae</name>
    <dbReference type="NCBI Taxonomy" id="221725"/>
    <lineage>
        <taxon>Bacteria</taxon>
        <taxon>Bacillati</taxon>
        <taxon>Actinomycetota</taxon>
        <taxon>Actinomycetes</taxon>
        <taxon>Kitasatosporales</taxon>
        <taxon>Streptomycetaceae</taxon>
        <taxon>Kitasatospora</taxon>
    </lineage>
</organism>
<dbReference type="SMART" id="SM00028">
    <property type="entry name" value="TPR"/>
    <property type="match status" value="3"/>
</dbReference>
<evidence type="ECO:0000256" key="2">
    <source>
        <dbReference type="ARBA" id="ARBA00022490"/>
    </source>
</evidence>
<reference evidence="7 8" key="1">
    <citation type="journal article" date="2019" name="Int. J. Syst. Evol. Microbiol.">
        <title>The Global Catalogue of Microorganisms (GCM) 10K type strain sequencing project: providing services to taxonomists for standard genome sequencing and annotation.</title>
        <authorList>
            <consortium name="The Broad Institute Genomics Platform"/>
            <consortium name="The Broad Institute Genome Sequencing Center for Infectious Disease"/>
            <person name="Wu L."/>
            <person name="Ma J."/>
        </authorList>
    </citation>
    <scope>NUCLEOTIDE SEQUENCE [LARGE SCALE GENOMIC DNA]</scope>
    <source>
        <strain evidence="7 8">JCM 12393</strain>
    </source>
</reference>
<dbReference type="SUPFAM" id="SSF48452">
    <property type="entry name" value="TPR-like"/>
    <property type="match status" value="2"/>
</dbReference>
<keyword evidence="4" id="KW-0802">TPR repeat</keyword>
<dbReference type="PANTHER" id="PTHR46630">
    <property type="entry name" value="TETRATRICOPEPTIDE REPEAT PROTEIN 29"/>
    <property type="match status" value="1"/>
</dbReference>
<evidence type="ECO:0000313" key="8">
    <source>
        <dbReference type="Proteomes" id="UP001499863"/>
    </source>
</evidence>
<comment type="similarity">
    <text evidence="5">Belongs to the Rap family.</text>
</comment>
<keyword evidence="8" id="KW-1185">Reference proteome</keyword>
<comment type="caution">
    <text evidence="7">The sequence shown here is derived from an EMBL/GenBank/DDBJ whole genome shotgun (WGS) entry which is preliminary data.</text>
</comment>
<evidence type="ECO:0000256" key="6">
    <source>
        <dbReference type="SAM" id="MobiDB-lite"/>
    </source>
</evidence>
<evidence type="ECO:0000313" key="7">
    <source>
        <dbReference type="EMBL" id="GAA1396812.1"/>
    </source>
</evidence>
<name>A0ABN1Y5J4_9ACTN</name>
<dbReference type="InterPro" id="IPR051476">
    <property type="entry name" value="Bac_ResReg_Asp_Phosphatase"/>
</dbReference>
<sequence length="330" mass="35249">MYTGDCSEPATTALRRRARPVRRGGADDDVAALGLVCWRLGQLHEAAQHFAREARHFRDLDAARAEAVSHTNLGVVHRALGRPGDAIRTLGGALPIHLHDGNKFSETVALNGLSGAYTDLGDTVTGRLLAHTALAAARTLRNRALEANAHLALGAAQERAQRSAEAADSYREALRLAELVNDRFPQAAALVGLATAQARLDPRAALRTAEDAVTLSREARFRMLEGCALDALARVRVRLGESRTALESGHAALAVHRETGHRPGEARSHLALGHAQAALGARSRAFGHWRESLRLSRAMADGGSSAPAVSPVLPVRPAERRTQDETAGQR</sequence>
<dbReference type="PANTHER" id="PTHR46630:SF1">
    <property type="entry name" value="TETRATRICOPEPTIDE REPEAT PROTEIN 29"/>
    <property type="match status" value="1"/>
</dbReference>
<evidence type="ECO:0000256" key="4">
    <source>
        <dbReference type="ARBA" id="ARBA00022803"/>
    </source>
</evidence>
<protein>
    <recommendedName>
        <fullName evidence="9">Tetratricopeptide repeat protein</fullName>
    </recommendedName>
</protein>
<dbReference type="Gene3D" id="1.25.40.10">
    <property type="entry name" value="Tetratricopeptide repeat domain"/>
    <property type="match status" value="1"/>
</dbReference>
<evidence type="ECO:0000256" key="3">
    <source>
        <dbReference type="ARBA" id="ARBA00022737"/>
    </source>
</evidence>
<feature type="region of interest" description="Disordered" evidence="6">
    <location>
        <begin position="300"/>
        <end position="330"/>
    </location>
</feature>
<keyword evidence="2" id="KW-0963">Cytoplasm</keyword>
<evidence type="ECO:0000256" key="5">
    <source>
        <dbReference type="ARBA" id="ARBA00038253"/>
    </source>
</evidence>
<keyword evidence="3" id="KW-0677">Repeat</keyword>
<dbReference type="EMBL" id="BAAAKJ010000183">
    <property type="protein sequence ID" value="GAA1396812.1"/>
    <property type="molecule type" value="Genomic_DNA"/>
</dbReference>
<evidence type="ECO:0000256" key="1">
    <source>
        <dbReference type="ARBA" id="ARBA00004496"/>
    </source>
</evidence>
<dbReference type="InterPro" id="IPR019734">
    <property type="entry name" value="TPR_rpt"/>
</dbReference>
<dbReference type="InterPro" id="IPR011990">
    <property type="entry name" value="TPR-like_helical_dom_sf"/>
</dbReference>
<dbReference type="Proteomes" id="UP001499863">
    <property type="component" value="Unassembled WGS sequence"/>
</dbReference>
<accession>A0ABN1Y5J4</accession>
<comment type="subcellular location">
    <subcellularLocation>
        <location evidence="1">Cytoplasm</location>
    </subcellularLocation>
</comment>